<dbReference type="RefSeq" id="WP_063235743.1">
    <property type="nucleotide sequence ID" value="NZ_BCVO01000030.1"/>
</dbReference>
<dbReference type="AlphaFoldDB" id="A0A223EGB7"/>
<proteinExistence type="predicted"/>
<dbReference type="Proteomes" id="UP000214618">
    <property type="component" value="Chromosome"/>
</dbReference>
<protein>
    <recommendedName>
        <fullName evidence="3">Methionine aminopeptidase</fullName>
    </recommendedName>
</protein>
<organism evidence="1 2">
    <name type="scientific">Peribacillus simplex NBRC 15720 = DSM 1321</name>
    <dbReference type="NCBI Taxonomy" id="1349754"/>
    <lineage>
        <taxon>Bacteria</taxon>
        <taxon>Bacillati</taxon>
        <taxon>Bacillota</taxon>
        <taxon>Bacilli</taxon>
        <taxon>Bacillales</taxon>
        <taxon>Bacillaceae</taxon>
        <taxon>Peribacillus</taxon>
    </lineage>
</organism>
<dbReference type="GeneID" id="56473072"/>
<accession>A0A223EGB7</accession>
<sequence>MGLFNSISAWNATRLEKHRASMEQKGLCPDCYGRGYSSFVPTEYHFSDIHDCPGCNGSGAYADWAAMNGQQM</sequence>
<evidence type="ECO:0000313" key="2">
    <source>
        <dbReference type="Proteomes" id="UP000214618"/>
    </source>
</evidence>
<dbReference type="InterPro" id="IPR036410">
    <property type="entry name" value="HSP_DnaJ_Cys-rich_dom_sf"/>
</dbReference>
<name>A0A223EGB7_9BACI</name>
<dbReference type="SUPFAM" id="SSF57938">
    <property type="entry name" value="DnaJ/Hsp40 cysteine-rich domain"/>
    <property type="match status" value="1"/>
</dbReference>
<dbReference type="EMBL" id="CP017704">
    <property type="protein sequence ID" value="ASS94266.1"/>
    <property type="molecule type" value="Genomic_DNA"/>
</dbReference>
<evidence type="ECO:0000313" key="1">
    <source>
        <dbReference type="EMBL" id="ASS94266.1"/>
    </source>
</evidence>
<reference evidence="1 2" key="1">
    <citation type="submission" date="2016-10" db="EMBL/GenBank/DDBJ databases">
        <title>The whole genome sequencing and assembly of Bacillus simplex DSM 1321 strain.</title>
        <authorList>
            <person name="Park M.-K."/>
            <person name="Lee Y.-J."/>
            <person name="Yi H."/>
            <person name="Bahn Y.-S."/>
            <person name="Kim J.F."/>
            <person name="Lee D.-W."/>
        </authorList>
    </citation>
    <scope>NUCLEOTIDE SEQUENCE [LARGE SCALE GENOMIC DNA]</scope>
    <source>
        <strain evidence="1 2">DSM 1321</strain>
    </source>
</reference>
<evidence type="ECO:0008006" key="3">
    <source>
        <dbReference type="Google" id="ProtNLM"/>
    </source>
</evidence>
<gene>
    <name evidence="1" type="ORF">BS1321_10025</name>
</gene>
<dbReference type="OrthoDB" id="2882832at2"/>